<organism evidence="1">
    <name type="scientific">Arundo donax</name>
    <name type="common">Giant reed</name>
    <name type="synonym">Donax arundinaceus</name>
    <dbReference type="NCBI Taxonomy" id="35708"/>
    <lineage>
        <taxon>Eukaryota</taxon>
        <taxon>Viridiplantae</taxon>
        <taxon>Streptophyta</taxon>
        <taxon>Embryophyta</taxon>
        <taxon>Tracheophyta</taxon>
        <taxon>Spermatophyta</taxon>
        <taxon>Magnoliopsida</taxon>
        <taxon>Liliopsida</taxon>
        <taxon>Poales</taxon>
        <taxon>Poaceae</taxon>
        <taxon>PACMAD clade</taxon>
        <taxon>Arundinoideae</taxon>
        <taxon>Arundineae</taxon>
        <taxon>Arundo</taxon>
    </lineage>
</organism>
<evidence type="ECO:0000313" key="1">
    <source>
        <dbReference type="EMBL" id="JAD49003.1"/>
    </source>
</evidence>
<reference evidence="1" key="1">
    <citation type="submission" date="2014-09" db="EMBL/GenBank/DDBJ databases">
        <authorList>
            <person name="Magalhaes I.L.F."/>
            <person name="Oliveira U."/>
            <person name="Santos F.R."/>
            <person name="Vidigal T.H.D.A."/>
            <person name="Brescovit A.D."/>
            <person name="Santos A.J."/>
        </authorList>
    </citation>
    <scope>NUCLEOTIDE SEQUENCE</scope>
    <source>
        <tissue evidence="1">Shoot tissue taken approximately 20 cm above the soil surface</tissue>
    </source>
</reference>
<dbReference type="EMBL" id="GBRH01248892">
    <property type="protein sequence ID" value="JAD49003.1"/>
    <property type="molecule type" value="Transcribed_RNA"/>
</dbReference>
<name>A0A0A9AGL3_ARUDO</name>
<accession>A0A0A9AGL3</accession>
<protein>
    <submittedName>
        <fullName evidence="1">Uncharacterized protein</fullName>
    </submittedName>
</protein>
<sequence length="18" mass="2113">MSLQLKGGRTIYIFALDW</sequence>
<dbReference type="AlphaFoldDB" id="A0A0A9AGL3"/>
<reference evidence="1" key="2">
    <citation type="journal article" date="2015" name="Data Brief">
        <title>Shoot transcriptome of the giant reed, Arundo donax.</title>
        <authorList>
            <person name="Barrero R.A."/>
            <person name="Guerrero F.D."/>
            <person name="Moolhuijzen P."/>
            <person name="Goolsby J.A."/>
            <person name="Tidwell J."/>
            <person name="Bellgard S.E."/>
            <person name="Bellgard M.I."/>
        </authorList>
    </citation>
    <scope>NUCLEOTIDE SEQUENCE</scope>
    <source>
        <tissue evidence="1">Shoot tissue taken approximately 20 cm above the soil surface</tissue>
    </source>
</reference>
<proteinExistence type="predicted"/>